<dbReference type="RefSeq" id="WP_085412349.1">
    <property type="nucleotide sequence ID" value="NZ_WAEL01000002.1"/>
</dbReference>
<gene>
    <name evidence="3" type="ORF">F7231_06260</name>
</gene>
<feature type="region of interest" description="Disordered" evidence="1">
    <location>
        <begin position="21"/>
        <end position="53"/>
    </location>
</feature>
<reference evidence="4" key="1">
    <citation type="submission" date="2019-09" db="EMBL/GenBank/DDBJ databases">
        <authorList>
            <person name="Jung D.-H."/>
        </authorList>
    </citation>
    <scope>NUCLEOTIDE SEQUENCE [LARGE SCALE GENOMIC DNA]</scope>
    <source>
        <strain evidence="4">JA-25</strain>
    </source>
</reference>
<sequence>MKSPLLFAALLLAVTGSATFAQSPNGRYDRNPYNTPAPRGNGPAYGQGYGNQGNGRFDYDRRQDLFQVRQLDQIVNLTNRQKRDVLKIENYYDREMSQAPRTASIQQRLLWQKNQDVISILSPAQRDRLFAFEQYRSYNQGSYASGRGNLNVDRDWTPPTGRRW</sequence>
<evidence type="ECO:0000256" key="2">
    <source>
        <dbReference type="SAM" id="SignalP"/>
    </source>
</evidence>
<reference evidence="4" key="2">
    <citation type="submission" date="2023-07" db="EMBL/GenBank/DDBJ databases">
        <authorList>
            <person name="Jung D.-H."/>
        </authorList>
    </citation>
    <scope>NUCLEOTIDE SEQUENCE [LARGE SCALE GENOMIC DNA]</scope>
    <source>
        <strain evidence="4">JA-25</strain>
    </source>
</reference>
<name>A0ABX0QFK1_9BACT</name>
<organism evidence="3 4">
    <name type="scientific">Fibrivirga algicola</name>
    <dbReference type="NCBI Taxonomy" id="2950420"/>
    <lineage>
        <taxon>Bacteria</taxon>
        <taxon>Pseudomonadati</taxon>
        <taxon>Bacteroidota</taxon>
        <taxon>Cytophagia</taxon>
        <taxon>Cytophagales</taxon>
        <taxon>Spirosomataceae</taxon>
        <taxon>Fibrivirga</taxon>
    </lineage>
</organism>
<evidence type="ECO:0000313" key="3">
    <source>
        <dbReference type="EMBL" id="NID09767.1"/>
    </source>
</evidence>
<keyword evidence="4" id="KW-1185">Reference proteome</keyword>
<feature type="chain" id="PRO_5046482291" description="DUF3106 domain-containing protein" evidence="2">
    <location>
        <begin position="21"/>
        <end position="164"/>
    </location>
</feature>
<dbReference type="EMBL" id="WAEL01000002">
    <property type="protein sequence ID" value="NID09767.1"/>
    <property type="molecule type" value="Genomic_DNA"/>
</dbReference>
<evidence type="ECO:0000313" key="4">
    <source>
        <dbReference type="Proteomes" id="UP000606008"/>
    </source>
</evidence>
<comment type="caution">
    <text evidence="3">The sequence shown here is derived from an EMBL/GenBank/DDBJ whole genome shotgun (WGS) entry which is preliminary data.</text>
</comment>
<evidence type="ECO:0008006" key="5">
    <source>
        <dbReference type="Google" id="ProtNLM"/>
    </source>
</evidence>
<feature type="signal peptide" evidence="2">
    <location>
        <begin position="1"/>
        <end position="20"/>
    </location>
</feature>
<dbReference type="Proteomes" id="UP000606008">
    <property type="component" value="Unassembled WGS sequence"/>
</dbReference>
<evidence type="ECO:0000256" key="1">
    <source>
        <dbReference type="SAM" id="MobiDB-lite"/>
    </source>
</evidence>
<accession>A0ABX0QFK1</accession>
<proteinExistence type="predicted"/>
<keyword evidence="2" id="KW-0732">Signal</keyword>
<feature type="compositionally biased region" description="Gly residues" evidence="1">
    <location>
        <begin position="43"/>
        <end position="53"/>
    </location>
</feature>
<protein>
    <recommendedName>
        <fullName evidence="5">DUF3106 domain-containing protein</fullName>
    </recommendedName>
</protein>